<keyword evidence="1" id="KW-1133">Transmembrane helix</keyword>
<dbReference type="Proteomes" id="UP000230775">
    <property type="component" value="Unassembled WGS sequence"/>
</dbReference>
<proteinExistence type="predicted"/>
<organism evidence="3 4">
    <name type="scientific">Candidatus Shapirobacteria bacterium CG09_land_8_20_14_0_10_39_12</name>
    <dbReference type="NCBI Taxonomy" id="1974885"/>
    <lineage>
        <taxon>Bacteria</taxon>
        <taxon>Candidatus Shapironibacteriota</taxon>
    </lineage>
</organism>
<accession>A0A2H0WPR6</accession>
<evidence type="ECO:0000313" key="4">
    <source>
        <dbReference type="Proteomes" id="UP000230775"/>
    </source>
</evidence>
<dbReference type="EMBL" id="PEZI01000034">
    <property type="protein sequence ID" value="PIS14652.1"/>
    <property type="molecule type" value="Genomic_DNA"/>
</dbReference>
<feature type="transmembrane region" description="Helical" evidence="1">
    <location>
        <begin position="268"/>
        <end position="285"/>
    </location>
</feature>
<name>A0A2H0WPR6_9BACT</name>
<feature type="signal peptide" evidence="2">
    <location>
        <begin position="1"/>
        <end position="16"/>
    </location>
</feature>
<evidence type="ECO:0000256" key="2">
    <source>
        <dbReference type="SAM" id="SignalP"/>
    </source>
</evidence>
<protein>
    <submittedName>
        <fullName evidence="3">Uncharacterized protein</fullName>
    </submittedName>
</protein>
<dbReference type="AlphaFoldDB" id="A0A2H0WPR6"/>
<comment type="caution">
    <text evidence="3">The sequence shown here is derived from an EMBL/GenBank/DDBJ whole genome shotgun (WGS) entry which is preliminary data.</text>
</comment>
<keyword evidence="2" id="KW-0732">Signal</keyword>
<reference evidence="4" key="1">
    <citation type="submission" date="2017-09" db="EMBL/GenBank/DDBJ databases">
        <title>Depth-based differentiation of microbial function through sediment-hosted aquifers and enrichment of novel symbionts in the deep terrestrial subsurface.</title>
        <authorList>
            <person name="Probst A.J."/>
            <person name="Ladd B."/>
            <person name="Jarett J.K."/>
            <person name="Geller-Mcgrath D.E."/>
            <person name="Sieber C.M.K."/>
            <person name="Emerson J.B."/>
            <person name="Anantharaman K."/>
            <person name="Thomas B.C."/>
            <person name="Malmstrom R."/>
            <person name="Stieglmeier M."/>
            <person name="Klingl A."/>
            <person name="Woyke T."/>
            <person name="Ryan C.M."/>
            <person name="Banfield J.F."/>
        </authorList>
    </citation>
    <scope>NUCLEOTIDE SEQUENCE [LARGE SCALE GENOMIC DNA]</scope>
</reference>
<keyword evidence="1" id="KW-0472">Membrane</keyword>
<evidence type="ECO:0000256" key="1">
    <source>
        <dbReference type="SAM" id="Phobius"/>
    </source>
</evidence>
<evidence type="ECO:0000313" key="3">
    <source>
        <dbReference type="EMBL" id="PIS14652.1"/>
    </source>
</evidence>
<sequence length="316" mass="35465">MLIVFCFFLLLSPAMAAEKENPISYPITVSATVGEPKLTVFGYTSPQALVELRGQRVAENVIADQQGYFFFDRVFLPRPTTHLAGGHSPTSGEFAYPEVCLTTIDRQSRLSSFPTCLPPLPTGPFEITVGPVLMPPTIYLEKGRFLTGKQVSAQGLTIPNAEVIIFLANKPDSQPALIPPAHALGDGPSGRAHFLPSYKVRSDKNGYFEFNLPSIQPANWRIFASATFLDAPTPKSNTLIFNVLKLWQWWWYQLLTALKQLFSLFKPYLWILIVLAQIFIIFILFKQRRRSTEIEPNSLGQGFISRSRLDEEISHS</sequence>
<keyword evidence="1" id="KW-0812">Transmembrane</keyword>
<gene>
    <name evidence="3" type="ORF">COT64_01515</name>
</gene>
<feature type="chain" id="PRO_5013607844" evidence="2">
    <location>
        <begin position="17"/>
        <end position="316"/>
    </location>
</feature>